<proteinExistence type="predicted"/>
<protein>
    <submittedName>
        <fullName evidence="1">Type IX secretion system protein PorQ</fullName>
    </submittedName>
</protein>
<keyword evidence="2" id="KW-1185">Reference proteome</keyword>
<dbReference type="RefSeq" id="WP_169654194.1">
    <property type="nucleotide sequence ID" value="NZ_JABANE010000001.1"/>
</dbReference>
<dbReference type="NCBIfam" id="NF033711">
    <property type="entry name" value="T9SS_PorQ"/>
    <property type="match status" value="1"/>
</dbReference>
<dbReference type="AlphaFoldDB" id="A0A7X9NYU6"/>
<organism evidence="1 2">
    <name type="scientific">Flammeovirga aprica JL-4</name>
    <dbReference type="NCBI Taxonomy" id="694437"/>
    <lineage>
        <taxon>Bacteria</taxon>
        <taxon>Pseudomonadati</taxon>
        <taxon>Bacteroidota</taxon>
        <taxon>Cytophagia</taxon>
        <taxon>Cytophagales</taxon>
        <taxon>Flammeovirgaceae</taxon>
        <taxon>Flammeovirga</taxon>
    </lineage>
</organism>
<evidence type="ECO:0000313" key="2">
    <source>
        <dbReference type="Proteomes" id="UP000576082"/>
    </source>
</evidence>
<evidence type="ECO:0000313" key="1">
    <source>
        <dbReference type="EMBL" id="NME66441.1"/>
    </source>
</evidence>
<dbReference type="NCBIfam" id="NF033709">
    <property type="entry name" value="PorV_fam"/>
    <property type="match status" value="1"/>
</dbReference>
<dbReference type="EMBL" id="JABANE010000001">
    <property type="protein sequence ID" value="NME66441.1"/>
    <property type="molecule type" value="Genomic_DNA"/>
</dbReference>
<comment type="caution">
    <text evidence="1">The sequence shown here is derived from an EMBL/GenBank/DDBJ whole genome shotgun (WGS) entry which is preliminary data.</text>
</comment>
<dbReference type="Gene3D" id="2.40.160.60">
    <property type="entry name" value="Outer membrane protein transport protein (OMPP1/FadL/TodX)"/>
    <property type="match status" value="1"/>
</dbReference>
<name>A0A7X9NYU6_9BACT</name>
<sequence>MKQLSIYLYLIFLTVITPINSSFAQLGGSETYSFLGVPTNARQVGLGGFLVSSGLDDPNAMFYNSALLGEKSVNKVTFNYYDYHTSAGLTSLGYAHKVGKGIVGIGMGYMSYGSFDGFDDHGISTGTYSANDFWFQGSYTRTQGVFSMSADVKFAASTIETYKSNALMFDLNGAFIHPTKDLVVGLVIKNAGFVMRDYQPNDNSELPFDTQLGISFKPERMPIRFSVTYHHLHQFDITYTDSSLKGEKDAFGNDLYSEPSFADKLSRHFSFGGEFVLGKVLNLRVGYNVMRRKEMVTQGVKGLAGMSIGASLKIKKHIDFGYSAAWYHVAGATNSLTLAVATSGWDKRKKTVIE</sequence>
<gene>
    <name evidence="1" type="primary">porQ</name>
    <name evidence="1" type="ORF">HHU12_00565</name>
</gene>
<reference evidence="1 2" key="1">
    <citation type="submission" date="2020-04" db="EMBL/GenBank/DDBJ databases">
        <title>Flammeovirga sp. SR4, a novel species isolated from seawater.</title>
        <authorList>
            <person name="Wang X."/>
        </authorList>
    </citation>
    <scope>NUCLEOTIDE SEQUENCE [LARGE SCALE GENOMIC DNA]</scope>
    <source>
        <strain evidence="1 2">ATCC 23126</strain>
    </source>
</reference>
<accession>A0A7X9NYU6</accession>
<dbReference type="Proteomes" id="UP000576082">
    <property type="component" value="Unassembled WGS sequence"/>
</dbReference>